<evidence type="ECO:0000313" key="7">
    <source>
        <dbReference type="EMBL" id="AHG89852.1"/>
    </source>
</evidence>
<dbReference type="AlphaFoldDB" id="W0RHE8"/>
<dbReference type="InterPro" id="IPR001851">
    <property type="entry name" value="ABC_transp_permease"/>
</dbReference>
<keyword evidence="5 6" id="KW-0472">Membrane</keyword>
<evidence type="ECO:0000256" key="4">
    <source>
        <dbReference type="ARBA" id="ARBA00022989"/>
    </source>
</evidence>
<reference evidence="7 8" key="1">
    <citation type="journal article" date="2014" name="Genome Announc.">
        <title>Genome Sequence and Methylome of Soil Bacterium Gemmatirosa kalamazoonensis KBS708T, a Member of the Rarely Cultivated Gemmatimonadetes Phylum.</title>
        <authorList>
            <person name="Debruyn J.M."/>
            <person name="Radosevich M."/>
            <person name="Wommack K.E."/>
            <person name="Polson S.W."/>
            <person name="Hauser L.J."/>
            <person name="Fawaz M.N."/>
            <person name="Korlach J."/>
            <person name="Tsai Y.C."/>
        </authorList>
    </citation>
    <scope>NUCLEOTIDE SEQUENCE [LARGE SCALE GENOMIC DNA]</scope>
    <source>
        <strain evidence="7 8">KBS708</strain>
    </source>
</reference>
<evidence type="ECO:0000256" key="5">
    <source>
        <dbReference type="ARBA" id="ARBA00023136"/>
    </source>
</evidence>
<evidence type="ECO:0000256" key="2">
    <source>
        <dbReference type="ARBA" id="ARBA00022475"/>
    </source>
</evidence>
<accession>W0RHE8</accession>
<dbReference type="OrthoDB" id="9792579at2"/>
<evidence type="ECO:0000256" key="3">
    <source>
        <dbReference type="ARBA" id="ARBA00022692"/>
    </source>
</evidence>
<dbReference type="eggNOG" id="COG1079">
    <property type="taxonomic scope" value="Bacteria"/>
</dbReference>
<keyword evidence="3 6" id="KW-0812">Transmembrane</keyword>
<keyword evidence="4 6" id="KW-1133">Transmembrane helix</keyword>
<dbReference type="PANTHER" id="PTHR43370">
    <property type="entry name" value="SUGAR ABC TRANSPORTER INTEGRAL MEMBRANE PROTEIN-RELATED"/>
    <property type="match status" value="1"/>
</dbReference>
<evidence type="ECO:0000256" key="6">
    <source>
        <dbReference type="SAM" id="Phobius"/>
    </source>
</evidence>
<gene>
    <name evidence="7" type="ORF">J421_2315</name>
</gene>
<dbReference type="InParanoid" id="W0RHE8"/>
<feature type="transmembrane region" description="Helical" evidence="6">
    <location>
        <begin position="189"/>
        <end position="207"/>
    </location>
</feature>
<dbReference type="KEGG" id="gba:J421_2315"/>
<proteinExistence type="predicted"/>
<name>W0RHE8_9BACT</name>
<keyword evidence="8" id="KW-1185">Reference proteome</keyword>
<dbReference type="HOGENOM" id="CLU_040769_1_0_0"/>
<sequence length="296" mass="30700">MIVLVFLAQTLRIVIPYLLAAAGGVMSERVGVIALTLEGFMLTGAFTAAVGSYFAGSPWVGLACGLLGGLALSLLYALAAVRFRADQVVVGVALNLLATGVTRFFLRFAFDSSSNSPRVPGFGREHTGSAALGSLLDSLANPLVWIGLVTIPAVAWVLYRTPFGLRARAVGEKPEAATSLGVSVPRVKVLGVALSGMLAGLGGAYLALDQHQFTDGMTAGRGFIALAAVIFGRWDPKRVAAACLLFAAAETFQIQLQGAQLIPSQFVEMIPYVLTIVALAGVVGRATPPAALGRAE</sequence>
<keyword evidence="2" id="KW-1003">Cell membrane</keyword>
<feature type="transmembrane region" description="Helical" evidence="6">
    <location>
        <begin position="269"/>
        <end position="287"/>
    </location>
</feature>
<dbReference type="Proteomes" id="UP000019151">
    <property type="component" value="Chromosome"/>
</dbReference>
<dbReference type="GO" id="GO:0005886">
    <property type="term" value="C:plasma membrane"/>
    <property type="evidence" value="ECO:0007669"/>
    <property type="project" value="UniProtKB-SubCell"/>
</dbReference>
<dbReference type="FunCoup" id="W0RHE8">
    <property type="interactions" value="123"/>
</dbReference>
<dbReference type="RefSeq" id="WP_025411337.1">
    <property type="nucleotide sequence ID" value="NZ_CP007128.1"/>
</dbReference>
<dbReference type="STRING" id="861299.J421_2315"/>
<feature type="transmembrane region" description="Helical" evidence="6">
    <location>
        <begin position="142"/>
        <end position="159"/>
    </location>
</feature>
<evidence type="ECO:0000256" key="1">
    <source>
        <dbReference type="ARBA" id="ARBA00004651"/>
    </source>
</evidence>
<feature type="transmembrane region" description="Helical" evidence="6">
    <location>
        <begin position="6"/>
        <end position="25"/>
    </location>
</feature>
<organism evidence="7 8">
    <name type="scientific">Gemmatirosa kalamazoonensis</name>
    <dbReference type="NCBI Taxonomy" id="861299"/>
    <lineage>
        <taxon>Bacteria</taxon>
        <taxon>Pseudomonadati</taxon>
        <taxon>Gemmatimonadota</taxon>
        <taxon>Gemmatimonadia</taxon>
        <taxon>Gemmatimonadales</taxon>
        <taxon>Gemmatimonadaceae</taxon>
        <taxon>Gemmatirosa</taxon>
    </lineage>
</organism>
<evidence type="ECO:0000313" key="8">
    <source>
        <dbReference type="Proteomes" id="UP000019151"/>
    </source>
</evidence>
<feature type="transmembrane region" description="Helical" evidence="6">
    <location>
        <begin position="88"/>
        <end position="110"/>
    </location>
</feature>
<dbReference type="EMBL" id="CP007128">
    <property type="protein sequence ID" value="AHG89852.1"/>
    <property type="molecule type" value="Genomic_DNA"/>
</dbReference>
<dbReference type="PANTHER" id="PTHR43370:SF1">
    <property type="entry name" value="GUANOSINE ABC TRANSPORTER PERMEASE PROTEIN NUPQ"/>
    <property type="match status" value="1"/>
</dbReference>
<dbReference type="GO" id="GO:0022857">
    <property type="term" value="F:transmembrane transporter activity"/>
    <property type="evidence" value="ECO:0007669"/>
    <property type="project" value="InterPro"/>
</dbReference>
<feature type="transmembrane region" description="Helical" evidence="6">
    <location>
        <begin position="60"/>
        <end position="81"/>
    </location>
</feature>
<feature type="transmembrane region" description="Helical" evidence="6">
    <location>
        <begin position="32"/>
        <end position="54"/>
    </location>
</feature>
<protein>
    <submittedName>
        <fullName evidence="7">ABC-type transporter, integral membrane subunit</fullName>
    </submittedName>
</protein>
<dbReference type="Pfam" id="PF02653">
    <property type="entry name" value="BPD_transp_2"/>
    <property type="match status" value="1"/>
</dbReference>
<comment type="subcellular location">
    <subcellularLocation>
        <location evidence="1">Cell membrane</location>
        <topology evidence="1">Multi-pass membrane protein</topology>
    </subcellularLocation>
</comment>
<dbReference type="CDD" id="cd06580">
    <property type="entry name" value="TM_PBP1_transp_TpRbsC_like"/>
    <property type="match status" value="1"/>
</dbReference>